<evidence type="ECO:0000313" key="1">
    <source>
        <dbReference type="EMBL" id="KAK2847833.1"/>
    </source>
</evidence>
<gene>
    <name evidence="1" type="ORF">Q7C36_009515</name>
</gene>
<comment type="caution">
    <text evidence="1">The sequence shown here is derived from an EMBL/GenBank/DDBJ whole genome shotgun (WGS) entry which is preliminary data.</text>
</comment>
<dbReference type="Proteomes" id="UP001187315">
    <property type="component" value="Unassembled WGS sequence"/>
</dbReference>
<keyword evidence="2" id="KW-1185">Reference proteome</keyword>
<sequence>MGGGRRQGVGLTEFTAHSSPPAAALRAEIQITLRRCDVTRQAANQFQSPSIKSNIHRAQFITLHRSKIDQRKDAGERAGHCALSCFEEIYF</sequence>
<name>A0AA88MY62_TACVA</name>
<protein>
    <submittedName>
        <fullName evidence="1">Uncharacterized protein</fullName>
    </submittedName>
</protein>
<reference evidence="1" key="1">
    <citation type="submission" date="2023-08" db="EMBL/GenBank/DDBJ databases">
        <title>Pelteobagrus vachellii genome.</title>
        <authorList>
            <person name="Liu H."/>
        </authorList>
    </citation>
    <scope>NUCLEOTIDE SEQUENCE</scope>
    <source>
        <strain evidence="1">PRFRI_2022a</strain>
        <tissue evidence="1">Muscle</tissue>
    </source>
</reference>
<dbReference type="EMBL" id="JAVHJS010000009">
    <property type="protein sequence ID" value="KAK2847833.1"/>
    <property type="molecule type" value="Genomic_DNA"/>
</dbReference>
<dbReference type="AlphaFoldDB" id="A0AA88MY62"/>
<accession>A0AA88MY62</accession>
<organism evidence="1 2">
    <name type="scientific">Tachysurus vachellii</name>
    <name type="common">Darkbarbel catfish</name>
    <name type="synonym">Pelteobagrus vachellii</name>
    <dbReference type="NCBI Taxonomy" id="175792"/>
    <lineage>
        <taxon>Eukaryota</taxon>
        <taxon>Metazoa</taxon>
        <taxon>Chordata</taxon>
        <taxon>Craniata</taxon>
        <taxon>Vertebrata</taxon>
        <taxon>Euteleostomi</taxon>
        <taxon>Actinopterygii</taxon>
        <taxon>Neopterygii</taxon>
        <taxon>Teleostei</taxon>
        <taxon>Ostariophysi</taxon>
        <taxon>Siluriformes</taxon>
        <taxon>Bagridae</taxon>
        <taxon>Tachysurus</taxon>
    </lineage>
</organism>
<evidence type="ECO:0000313" key="2">
    <source>
        <dbReference type="Proteomes" id="UP001187315"/>
    </source>
</evidence>
<proteinExistence type="predicted"/>